<feature type="chain" id="PRO_5028972960" evidence="1">
    <location>
        <begin position="27"/>
        <end position="318"/>
    </location>
</feature>
<dbReference type="Gene3D" id="2.120.10.30">
    <property type="entry name" value="TolB, C-terminal domain"/>
    <property type="match status" value="1"/>
</dbReference>
<evidence type="ECO:0000313" key="2">
    <source>
        <dbReference type="EMBL" id="QMW04968.1"/>
    </source>
</evidence>
<sequence>MQSTSRKMTCLPILLTMLISTHTIRAQTPPPRSSPYLSQKPPALVPQVFAPNLVSQTDYYEYGSIFSKQGREFFYAVIVNAKPQIRCIRFENKAWTSPITLLASDQYEYNDPFLSPDESRLYFISDRATDGKGPKKDFDIWYIERKKDGWSKLPINAGSGINSAKNEYYMSFTKTGTMYFSSNGGTSSSTDKNYDIRFSPYINGTFQASRKLSHAVNSAHYEADVFVSPNEDYLIFCAERPGGFGNGDLYISFKSKTGEWQQAKNMGPAINTKGYEFCPFVTAEGKYFFFSREGDIYWVSAAVIDGLRKAISLRVRAS</sequence>
<keyword evidence="1" id="KW-0732">Signal</keyword>
<feature type="signal peptide" evidence="1">
    <location>
        <begin position="1"/>
        <end position="26"/>
    </location>
</feature>
<dbReference type="KEGG" id="sfol:H3H32_08755"/>
<keyword evidence="3" id="KW-1185">Reference proteome</keyword>
<evidence type="ECO:0000256" key="1">
    <source>
        <dbReference type="SAM" id="SignalP"/>
    </source>
</evidence>
<dbReference type="Pfam" id="PF07676">
    <property type="entry name" value="PD40"/>
    <property type="match status" value="3"/>
</dbReference>
<dbReference type="SUPFAM" id="SSF82171">
    <property type="entry name" value="DPP6 N-terminal domain-like"/>
    <property type="match status" value="1"/>
</dbReference>
<dbReference type="InterPro" id="IPR011659">
    <property type="entry name" value="WD40"/>
</dbReference>
<dbReference type="InterPro" id="IPR011042">
    <property type="entry name" value="6-blade_b-propeller_TolB-like"/>
</dbReference>
<proteinExistence type="predicted"/>
<dbReference type="Proteomes" id="UP000515369">
    <property type="component" value="Chromosome"/>
</dbReference>
<gene>
    <name evidence="2" type="ORF">H3H32_08755</name>
</gene>
<organism evidence="2 3">
    <name type="scientific">Spirosoma foliorum</name>
    <dbReference type="NCBI Taxonomy" id="2710596"/>
    <lineage>
        <taxon>Bacteria</taxon>
        <taxon>Pseudomonadati</taxon>
        <taxon>Bacteroidota</taxon>
        <taxon>Cytophagia</taxon>
        <taxon>Cytophagales</taxon>
        <taxon>Cytophagaceae</taxon>
        <taxon>Spirosoma</taxon>
    </lineage>
</organism>
<reference evidence="2 3" key="1">
    <citation type="submission" date="2020-07" db="EMBL/GenBank/DDBJ databases">
        <title>Spirosoma foliorum sp. nov., isolated from the leaves on the Nejang mountain Korea, Republic of.</title>
        <authorList>
            <person name="Ho H."/>
            <person name="Lee Y.-J."/>
            <person name="Nurcahyanto D.-A."/>
            <person name="Kim S.-G."/>
        </authorList>
    </citation>
    <scope>NUCLEOTIDE SEQUENCE [LARGE SCALE GENOMIC DNA]</scope>
    <source>
        <strain evidence="2 3">PL0136</strain>
    </source>
</reference>
<name>A0A7G5H1H6_9BACT</name>
<protein>
    <submittedName>
        <fullName evidence="2">PD40 domain-containing protein</fullName>
    </submittedName>
</protein>
<dbReference type="EMBL" id="CP059732">
    <property type="protein sequence ID" value="QMW04968.1"/>
    <property type="molecule type" value="Genomic_DNA"/>
</dbReference>
<dbReference type="RefSeq" id="WP_182462318.1">
    <property type="nucleotide sequence ID" value="NZ_CP059732.1"/>
</dbReference>
<accession>A0A7G5H1H6</accession>
<dbReference type="AlphaFoldDB" id="A0A7G5H1H6"/>
<evidence type="ECO:0000313" key="3">
    <source>
        <dbReference type="Proteomes" id="UP000515369"/>
    </source>
</evidence>